<proteinExistence type="predicted"/>
<protein>
    <recommendedName>
        <fullName evidence="3">RiboL-PSP-HEPN domain-containing protein</fullName>
    </recommendedName>
</protein>
<evidence type="ECO:0008006" key="3">
    <source>
        <dbReference type="Google" id="ProtNLM"/>
    </source>
</evidence>
<organism evidence="1 2">
    <name type="scientific">Idiomarina ramblicola</name>
    <dbReference type="NCBI Taxonomy" id="263724"/>
    <lineage>
        <taxon>Bacteria</taxon>
        <taxon>Pseudomonadati</taxon>
        <taxon>Pseudomonadota</taxon>
        <taxon>Gammaproteobacteria</taxon>
        <taxon>Alteromonadales</taxon>
        <taxon>Idiomarinaceae</taxon>
        <taxon>Idiomarina</taxon>
    </lineage>
</organism>
<dbReference type="AlphaFoldDB" id="A0A432Z5Q8"/>
<name>A0A432Z5Q8_9GAMM</name>
<gene>
    <name evidence="1" type="ORF">CWI78_01655</name>
</gene>
<comment type="caution">
    <text evidence="1">The sequence shown here is derived from an EMBL/GenBank/DDBJ whole genome shotgun (WGS) entry which is preliminary data.</text>
</comment>
<sequence length="241" mass="27816">MTDRDWRLQTTTSLAKDWNNPWTGQTVPKGTRITVVTVAQLNSKKVVTIPVPNGSAILLNASKKSHSRAKELRVKSKIDSSKKREVAFLSEYDAFDFLEDTIQSIVLAFSAIEAFANEVIPDNFEYAHFRKSRTILETANKQQIERFISLEDKLDKVIPEVLGVKSPKMHKSWSEFKKLKRLRDRIIHMKSQDRISSGPENDTLWHQLLKLSTPHRTAFDVIKYFTKKMDSPPQWVEYANL</sequence>
<evidence type="ECO:0000313" key="2">
    <source>
        <dbReference type="Proteomes" id="UP000288058"/>
    </source>
</evidence>
<keyword evidence="2" id="KW-1185">Reference proteome</keyword>
<dbReference type="RefSeq" id="WP_126779638.1">
    <property type="nucleotide sequence ID" value="NZ_PIQC01000001.1"/>
</dbReference>
<evidence type="ECO:0000313" key="1">
    <source>
        <dbReference type="EMBL" id="RUO73173.1"/>
    </source>
</evidence>
<dbReference type="Proteomes" id="UP000288058">
    <property type="component" value="Unassembled WGS sequence"/>
</dbReference>
<reference evidence="2" key="1">
    <citation type="journal article" date="2018" name="Front. Microbiol.">
        <title>Genome-Based Analysis Reveals the Taxonomy and Diversity of the Family Idiomarinaceae.</title>
        <authorList>
            <person name="Liu Y."/>
            <person name="Lai Q."/>
            <person name="Shao Z."/>
        </authorList>
    </citation>
    <scope>NUCLEOTIDE SEQUENCE [LARGE SCALE GENOMIC DNA]</scope>
    <source>
        <strain evidence="2">R22</strain>
    </source>
</reference>
<dbReference type="OrthoDB" id="9130831at2"/>
<dbReference type="EMBL" id="PIQC01000001">
    <property type="protein sequence ID" value="RUO73173.1"/>
    <property type="molecule type" value="Genomic_DNA"/>
</dbReference>
<accession>A0A432Z5Q8</accession>